<accession>A0A8H9I073</accession>
<comment type="caution">
    <text evidence="2">The sequence shown here is derived from an EMBL/GenBank/DDBJ whole genome shotgun (WGS) entry which is preliminary data.</text>
</comment>
<gene>
    <name evidence="2" type="ORF">GCM10010502_69140</name>
</gene>
<evidence type="ECO:0000313" key="3">
    <source>
        <dbReference type="Proteomes" id="UP000610124"/>
    </source>
</evidence>
<reference evidence="2" key="1">
    <citation type="journal article" date="2014" name="Int. J. Syst. Evol. Microbiol.">
        <title>Complete genome sequence of Corynebacterium casei LMG S-19264T (=DSM 44701T), isolated from a smear-ripened cheese.</title>
        <authorList>
            <consortium name="US DOE Joint Genome Institute (JGI-PGF)"/>
            <person name="Walter F."/>
            <person name="Albersmeier A."/>
            <person name="Kalinowski J."/>
            <person name="Ruckert C."/>
        </authorList>
    </citation>
    <scope>NUCLEOTIDE SEQUENCE</scope>
    <source>
        <strain evidence="2">JCM 4434</strain>
    </source>
</reference>
<dbReference type="SUPFAM" id="SSF56672">
    <property type="entry name" value="DNA/RNA polymerases"/>
    <property type="match status" value="1"/>
</dbReference>
<feature type="region of interest" description="Disordered" evidence="1">
    <location>
        <begin position="115"/>
        <end position="137"/>
    </location>
</feature>
<evidence type="ECO:0000256" key="1">
    <source>
        <dbReference type="SAM" id="MobiDB-lite"/>
    </source>
</evidence>
<dbReference type="EMBL" id="BMUB01000033">
    <property type="protein sequence ID" value="GGV04562.1"/>
    <property type="molecule type" value="Genomic_DNA"/>
</dbReference>
<dbReference type="InterPro" id="IPR043502">
    <property type="entry name" value="DNA/RNA_pol_sf"/>
</dbReference>
<proteinExistence type="predicted"/>
<evidence type="ECO:0008006" key="4">
    <source>
        <dbReference type="Google" id="ProtNLM"/>
    </source>
</evidence>
<name>A0A8H9I073_KITAU</name>
<reference evidence="2" key="2">
    <citation type="submission" date="2020-09" db="EMBL/GenBank/DDBJ databases">
        <authorList>
            <person name="Sun Q."/>
            <person name="Ohkuma M."/>
        </authorList>
    </citation>
    <scope>NUCLEOTIDE SEQUENCE</scope>
    <source>
        <strain evidence="2">JCM 4434</strain>
    </source>
</reference>
<sequence length="137" mass="15570">MDKLKSPDKSFEISKWEVLEAYRQVKRNKGASGVDGQSIDDFEKDLQGNLYKIWNRMSSGTYFPPPVRAVEIPKQHGGGTRLAFPLSPTGWRRPLWPIIWESEWSLYSTKTPMDIGRTGPRSTRWNDAGDAAGRRTG</sequence>
<dbReference type="Proteomes" id="UP000610124">
    <property type="component" value="Unassembled WGS sequence"/>
</dbReference>
<organism evidence="2 3">
    <name type="scientific">Kitasatospora aureofaciens</name>
    <name type="common">Streptomyces aureofaciens</name>
    <dbReference type="NCBI Taxonomy" id="1894"/>
    <lineage>
        <taxon>Bacteria</taxon>
        <taxon>Bacillati</taxon>
        <taxon>Actinomycetota</taxon>
        <taxon>Actinomycetes</taxon>
        <taxon>Kitasatosporales</taxon>
        <taxon>Streptomycetaceae</taxon>
        <taxon>Kitasatospora</taxon>
    </lineage>
</organism>
<evidence type="ECO:0000313" key="2">
    <source>
        <dbReference type="EMBL" id="GGV04562.1"/>
    </source>
</evidence>
<protein>
    <recommendedName>
        <fullName evidence="4">Reverse transcriptase domain-containing protein</fullName>
    </recommendedName>
</protein>
<dbReference type="AlphaFoldDB" id="A0A8H9I073"/>